<protein>
    <submittedName>
        <fullName evidence="1">Uncharacterized protein</fullName>
    </submittedName>
</protein>
<comment type="caution">
    <text evidence="1">The sequence shown here is derived from an EMBL/GenBank/DDBJ whole genome shotgun (WGS) entry which is preliminary data.</text>
</comment>
<evidence type="ECO:0000313" key="1">
    <source>
        <dbReference type="EMBL" id="GAG89042.1"/>
    </source>
</evidence>
<gene>
    <name evidence="1" type="ORF">S01H4_27064</name>
</gene>
<sequence length="47" mass="5209">EQDEIISAIAPTFNLTVIDSQLDSMWYTIDRLNEGALLPKTSNILGT</sequence>
<accession>X1C6Y2</accession>
<dbReference type="AlphaFoldDB" id="X1C6Y2"/>
<dbReference type="EMBL" id="BART01013154">
    <property type="protein sequence ID" value="GAG89042.1"/>
    <property type="molecule type" value="Genomic_DNA"/>
</dbReference>
<proteinExistence type="predicted"/>
<reference evidence="1" key="1">
    <citation type="journal article" date="2014" name="Front. Microbiol.">
        <title>High frequency of phylogenetically diverse reductive dehalogenase-homologous genes in deep subseafloor sedimentary metagenomes.</title>
        <authorList>
            <person name="Kawai M."/>
            <person name="Futagami T."/>
            <person name="Toyoda A."/>
            <person name="Takaki Y."/>
            <person name="Nishi S."/>
            <person name="Hori S."/>
            <person name="Arai W."/>
            <person name="Tsubouchi T."/>
            <person name="Morono Y."/>
            <person name="Uchiyama I."/>
            <person name="Ito T."/>
            <person name="Fujiyama A."/>
            <person name="Inagaki F."/>
            <person name="Takami H."/>
        </authorList>
    </citation>
    <scope>NUCLEOTIDE SEQUENCE</scope>
    <source>
        <strain evidence="1">Expedition CK06-06</strain>
    </source>
</reference>
<feature type="non-terminal residue" evidence="1">
    <location>
        <position position="1"/>
    </location>
</feature>
<organism evidence="1">
    <name type="scientific">marine sediment metagenome</name>
    <dbReference type="NCBI Taxonomy" id="412755"/>
    <lineage>
        <taxon>unclassified sequences</taxon>
        <taxon>metagenomes</taxon>
        <taxon>ecological metagenomes</taxon>
    </lineage>
</organism>
<name>X1C6Y2_9ZZZZ</name>